<comment type="caution">
    <text evidence="1">The sequence shown here is derived from an EMBL/GenBank/DDBJ whole genome shotgun (WGS) entry which is preliminary data.</text>
</comment>
<dbReference type="Proteomes" id="UP000701801">
    <property type="component" value="Unassembled WGS sequence"/>
</dbReference>
<evidence type="ECO:0000313" key="2">
    <source>
        <dbReference type="Proteomes" id="UP000701801"/>
    </source>
</evidence>
<gene>
    <name evidence="1" type="ORF">HYALB_00007583</name>
</gene>
<dbReference type="OrthoDB" id="3477223at2759"/>
<dbReference type="PANTHER" id="PTHR42085">
    <property type="entry name" value="F-BOX DOMAIN-CONTAINING PROTEIN"/>
    <property type="match status" value="1"/>
</dbReference>
<evidence type="ECO:0000313" key="1">
    <source>
        <dbReference type="EMBL" id="CAG8973106.1"/>
    </source>
</evidence>
<protein>
    <submittedName>
        <fullName evidence="1">Uncharacterized protein</fullName>
    </submittedName>
</protein>
<dbReference type="EMBL" id="CAJVRM010000063">
    <property type="protein sequence ID" value="CAG8973106.1"/>
    <property type="molecule type" value="Genomic_DNA"/>
</dbReference>
<reference evidence="1" key="1">
    <citation type="submission" date="2021-07" db="EMBL/GenBank/DDBJ databases">
        <authorList>
            <person name="Durling M."/>
        </authorList>
    </citation>
    <scope>NUCLEOTIDE SEQUENCE</scope>
</reference>
<keyword evidence="2" id="KW-1185">Reference proteome</keyword>
<organism evidence="1 2">
    <name type="scientific">Hymenoscyphus albidus</name>
    <dbReference type="NCBI Taxonomy" id="595503"/>
    <lineage>
        <taxon>Eukaryota</taxon>
        <taxon>Fungi</taxon>
        <taxon>Dikarya</taxon>
        <taxon>Ascomycota</taxon>
        <taxon>Pezizomycotina</taxon>
        <taxon>Leotiomycetes</taxon>
        <taxon>Helotiales</taxon>
        <taxon>Helotiaceae</taxon>
        <taxon>Hymenoscyphus</taxon>
    </lineage>
</organism>
<proteinExistence type="predicted"/>
<dbReference type="AlphaFoldDB" id="A0A9N9LIA4"/>
<sequence>MSLRTALDIDVRIFLLFSRDSGKEVQPTYGIIDIHSLILAKLLDPQIPHPTDPTRTPILSLPPELLHMILWYLVHSERWIATFSLYRCRSKINQEDQPPLLQLTQTLIAIRLTNKLFYETASYIYYTTNHFVIGNGPWGSTTNPNLHGLRQFIRTIPSSHRALIRTIRLGLYMHRDPNSLHGYNDTSNPFNPAFSFDTSGTISLAGLILTHLTGVQNIRLYIAEPFRNVTRDERWKWFVKQDGWFNFVLLLIRCPSVRKFIVLEKNLHLQRSLWGAIGVALHSFSWTGVKAPIERVYLEVVGY</sequence>
<dbReference type="PANTHER" id="PTHR42085:SF2">
    <property type="entry name" value="F-BOX DOMAIN-CONTAINING PROTEIN"/>
    <property type="match status" value="1"/>
</dbReference>
<name>A0A9N9LIA4_9HELO</name>
<dbReference type="InterPro" id="IPR038883">
    <property type="entry name" value="AN11006-like"/>
</dbReference>
<accession>A0A9N9LIA4</accession>